<feature type="region of interest" description="Disordered" evidence="4">
    <location>
        <begin position="207"/>
        <end position="268"/>
    </location>
</feature>
<evidence type="ECO:0000256" key="1">
    <source>
        <dbReference type="ARBA" id="ARBA00022723"/>
    </source>
</evidence>
<keyword evidence="3" id="KW-0862">Zinc</keyword>
<feature type="region of interest" description="Disordered" evidence="4">
    <location>
        <begin position="139"/>
        <end position="185"/>
    </location>
</feature>
<dbReference type="InterPro" id="IPR040023">
    <property type="entry name" value="WBP4"/>
</dbReference>
<dbReference type="InterPro" id="IPR036236">
    <property type="entry name" value="Znf_C2H2_sf"/>
</dbReference>
<dbReference type="SUPFAM" id="SSF57667">
    <property type="entry name" value="beta-beta-alpha zinc fingers"/>
    <property type="match status" value="1"/>
</dbReference>
<sequence length="268" mass="30107">MSEFWKSTPKYWCKFCKVFVKDTKLEKSQHEATGRHQGAIQKSLRDLHRGKERDERDAQRAKDEVARLTGVVAAKSAPSSNAGASSTFVPPTITKAPKKTATVEDRKRQMQQLAAMGVALPDEYRAEMAMAGEWQTVRAPKQKLQPTKDGLVKGVHKRKSEAVEEEEEEVQPRRGWGRQEKIYPGQSADLDLDDLLKEPIKLKQDEVKEEEGLDLVLKTEETEVPAEQKTELSTTLEDMSSAPPTVEAPPGAGIVFKKRKTKQIRDKS</sequence>
<dbReference type="GO" id="GO:0003723">
    <property type="term" value="F:RNA binding"/>
    <property type="evidence" value="ECO:0007669"/>
    <property type="project" value="TreeGrafter"/>
</dbReference>
<evidence type="ECO:0000313" key="6">
    <source>
        <dbReference type="EMBL" id="KAF2667490.1"/>
    </source>
</evidence>
<dbReference type="Proteomes" id="UP000799302">
    <property type="component" value="Unassembled WGS sequence"/>
</dbReference>
<keyword evidence="2" id="KW-0863">Zinc-finger</keyword>
<feature type="compositionally biased region" description="Polar residues" evidence="4">
    <location>
        <begin position="77"/>
        <end position="89"/>
    </location>
</feature>
<evidence type="ECO:0000256" key="2">
    <source>
        <dbReference type="ARBA" id="ARBA00022771"/>
    </source>
</evidence>
<organism evidence="6 7">
    <name type="scientific">Microthyrium microscopicum</name>
    <dbReference type="NCBI Taxonomy" id="703497"/>
    <lineage>
        <taxon>Eukaryota</taxon>
        <taxon>Fungi</taxon>
        <taxon>Dikarya</taxon>
        <taxon>Ascomycota</taxon>
        <taxon>Pezizomycotina</taxon>
        <taxon>Dothideomycetes</taxon>
        <taxon>Dothideomycetes incertae sedis</taxon>
        <taxon>Microthyriales</taxon>
        <taxon>Microthyriaceae</taxon>
        <taxon>Microthyrium</taxon>
    </lineage>
</organism>
<dbReference type="OrthoDB" id="191651at2759"/>
<evidence type="ECO:0000256" key="4">
    <source>
        <dbReference type="SAM" id="MobiDB-lite"/>
    </source>
</evidence>
<dbReference type="GO" id="GO:0071011">
    <property type="term" value="C:precatalytic spliceosome"/>
    <property type="evidence" value="ECO:0007669"/>
    <property type="project" value="TreeGrafter"/>
</dbReference>
<evidence type="ECO:0000313" key="7">
    <source>
        <dbReference type="Proteomes" id="UP000799302"/>
    </source>
</evidence>
<evidence type="ECO:0000259" key="5">
    <source>
        <dbReference type="SMART" id="SM00451"/>
    </source>
</evidence>
<gene>
    <name evidence="6" type="ORF">BT63DRAFT_456786</name>
</gene>
<dbReference type="InterPro" id="IPR003604">
    <property type="entry name" value="Matrin/U1-like-C_Znf_C2H2"/>
</dbReference>
<dbReference type="InterPro" id="IPR013085">
    <property type="entry name" value="U1-CZ_Znf_C2H2"/>
</dbReference>
<dbReference type="EMBL" id="MU004237">
    <property type="protein sequence ID" value="KAF2667490.1"/>
    <property type="molecule type" value="Genomic_DNA"/>
</dbReference>
<dbReference type="GO" id="GO:0000398">
    <property type="term" value="P:mRNA splicing, via spliceosome"/>
    <property type="evidence" value="ECO:0007669"/>
    <property type="project" value="InterPro"/>
</dbReference>
<accession>A0A6A6U6D1</accession>
<dbReference type="Pfam" id="PF06220">
    <property type="entry name" value="zf-U1"/>
    <property type="match status" value="1"/>
</dbReference>
<keyword evidence="1" id="KW-0479">Metal-binding</keyword>
<feature type="region of interest" description="Disordered" evidence="4">
    <location>
        <begin position="26"/>
        <end position="107"/>
    </location>
</feature>
<name>A0A6A6U6D1_9PEZI</name>
<dbReference type="GO" id="GO:0008270">
    <property type="term" value="F:zinc ion binding"/>
    <property type="evidence" value="ECO:0007669"/>
    <property type="project" value="UniProtKB-KW"/>
</dbReference>
<protein>
    <recommendedName>
        <fullName evidence="5">U1-type domain-containing protein</fullName>
    </recommendedName>
</protein>
<feature type="compositionally biased region" description="Basic and acidic residues" evidence="4">
    <location>
        <begin position="217"/>
        <end position="230"/>
    </location>
</feature>
<dbReference type="AlphaFoldDB" id="A0A6A6U6D1"/>
<dbReference type="PANTHER" id="PTHR13173">
    <property type="entry name" value="WW DOMAIN BINDING PROTEIN 4"/>
    <property type="match status" value="1"/>
</dbReference>
<evidence type="ECO:0000256" key="3">
    <source>
        <dbReference type="ARBA" id="ARBA00022833"/>
    </source>
</evidence>
<keyword evidence="7" id="KW-1185">Reference proteome</keyword>
<dbReference type="PANTHER" id="PTHR13173:SF10">
    <property type="entry name" value="WW DOMAIN-BINDING PROTEIN 4"/>
    <property type="match status" value="1"/>
</dbReference>
<proteinExistence type="predicted"/>
<dbReference type="SMART" id="SM00451">
    <property type="entry name" value="ZnF_U1"/>
    <property type="match status" value="1"/>
</dbReference>
<feature type="domain" description="U1-type" evidence="5">
    <location>
        <begin position="8"/>
        <end position="43"/>
    </location>
</feature>
<reference evidence="6" key="1">
    <citation type="journal article" date="2020" name="Stud. Mycol.">
        <title>101 Dothideomycetes genomes: a test case for predicting lifestyles and emergence of pathogens.</title>
        <authorList>
            <person name="Haridas S."/>
            <person name="Albert R."/>
            <person name="Binder M."/>
            <person name="Bloem J."/>
            <person name="Labutti K."/>
            <person name="Salamov A."/>
            <person name="Andreopoulos B."/>
            <person name="Baker S."/>
            <person name="Barry K."/>
            <person name="Bills G."/>
            <person name="Bluhm B."/>
            <person name="Cannon C."/>
            <person name="Castanera R."/>
            <person name="Culley D."/>
            <person name="Daum C."/>
            <person name="Ezra D."/>
            <person name="Gonzalez J."/>
            <person name="Henrissat B."/>
            <person name="Kuo A."/>
            <person name="Liang C."/>
            <person name="Lipzen A."/>
            <person name="Lutzoni F."/>
            <person name="Magnuson J."/>
            <person name="Mondo S."/>
            <person name="Nolan M."/>
            <person name="Ohm R."/>
            <person name="Pangilinan J."/>
            <person name="Park H.-J."/>
            <person name="Ramirez L."/>
            <person name="Alfaro M."/>
            <person name="Sun H."/>
            <person name="Tritt A."/>
            <person name="Yoshinaga Y."/>
            <person name="Zwiers L.-H."/>
            <person name="Turgeon B."/>
            <person name="Goodwin S."/>
            <person name="Spatafora J."/>
            <person name="Crous P."/>
            <person name="Grigoriev I."/>
        </authorList>
    </citation>
    <scope>NUCLEOTIDE SEQUENCE</scope>
    <source>
        <strain evidence="6">CBS 115976</strain>
    </source>
</reference>
<feature type="compositionally biased region" description="Basic and acidic residues" evidence="4">
    <location>
        <begin position="43"/>
        <end position="66"/>
    </location>
</feature>